<keyword evidence="1" id="KW-0175">Coiled coil</keyword>
<dbReference type="Proteomes" id="UP000807504">
    <property type="component" value="Unassembled WGS sequence"/>
</dbReference>
<feature type="compositionally biased region" description="Basic and acidic residues" evidence="2">
    <location>
        <begin position="692"/>
        <end position="702"/>
    </location>
</feature>
<keyword evidence="4" id="KW-1185">Reference proteome</keyword>
<dbReference type="EMBL" id="JABXBU010002228">
    <property type="protein sequence ID" value="KAF8771524.1"/>
    <property type="molecule type" value="Genomic_DNA"/>
</dbReference>
<feature type="region of interest" description="Disordered" evidence="2">
    <location>
        <begin position="685"/>
        <end position="709"/>
    </location>
</feature>
<reference evidence="3" key="2">
    <citation type="submission" date="2020-06" db="EMBL/GenBank/DDBJ databases">
        <authorList>
            <person name="Sheffer M."/>
        </authorList>
    </citation>
    <scope>NUCLEOTIDE SEQUENCE</scope>
</reference>
<feature type="compositionally biased region" description="Polar residues" evidence="2">
    <location>
        <begin position="243"/>
        <end position="252"/>
    </location>
</feature>
<reference evidence="3" key="1">
    <citation type="journal article" date="2020" name="bioRxiv">
        <title>Chromosome-level reference genome of the European wasp spider Argiope bruennichi: a resource for studies on range expansion and evolutionary adaptation.</title>
        <authorList>
            <person name="Sheffer M.M."/>
            <person name="Hoppe A."/>
            <person name="Krehenwinkel H."/>
            <person name="Uhl G."/>
            <person name="Kuss A.W."/>
            <person name="Jensen L."/>
            <person name="Jensen C."/>
            <person name="Gillespie R.G."/>
            <person name="Hoff K.J."/>
            <person name="Prost S."/>
        </authorList>
    </citation>
    <scope>NUCLEOTIDE SEQUENCE</scope>
</reference>
<evidence type="ECO:0000313" key="3">
    <source>
        <dbReference type="EMBL" id="KAF8771524.1"/>
    </source>
</evidence>
<feature type="coiled-coil region" evidence="1">
    <location>
        <begin position="10"/>
        <end position="37"/>
    </location>
</feature>
<name>A0A8T0EIP8_ARGBR</name>
<sequence>MEPNDSDVYVAKLLEQLEELKKKKARKLKKLKKLVHVQGKETASTSIENVSAPVSPLQSIQNQSVSTHSEEKENITDLNNSSSSFLNSCTHNVIHSAAKETCRSFVKTNNSSSSLNFESNSSNTCLDKSLLSSTVNIIEVQSKGAQNDHSENGCDSFSKHSIDKEKLGQNIKNTSVNNNILLVPIKKIQNNPSETGSDLFSENSTDNEILNQNMKDISGSFCLNNPLNDLEEIQRKMKKRPTSESGDSTENSVENKKKFKLSGDISDVTNICTKEVSEIKNVLNHIDCVFSDKTEQPLNGINGNSITSSKTSDDCNEDSLSHNMTCFMSCSLFVGEEDDNIKTNIRHSVKCRDFAELAPNLVSNVSNMGSLRNCMNSMVSSSLTSEQNYIKKSESLKSPNELDLLNKHPSNILKEVKHNAESSHISDIALYSIKDLETIDSSVNAVQTSYSQELDNFCEVPDNLSNSTRISVEEVILPSHNSANRNSSDLSKSDKHTSFDSQKPTNIWPENEMQWENTENGNKVPEVKIECAISATKSVEDVTMNELVLPPQNTVVKNSSIPSKHDSQPSFDSPNPTEVWPDNEFHWDNADDGIEVIGNQTPSLLDSSVSHSHQTELNYKYVNENEIVSRESVNQPVALLQTIDISDNGLVDDALTADIDFNSSMSLEVSDTADSLLNESSKEKIAASVSSHNEHLMEEQNNHPDTNVENNTEVCVLDTEIFTIPETEFFESSHSNEVDTIIENKICLKQEHEPNSKHPISVSSKDEVLTGAATDSLQIFGQVTSNYTEKYNEVNFLNEQFSETLSGTLDQLHTIQETVLLEADDTQDLGNQKNFPELLTEKFSMERYPPNAKEIIGYSPSNVTLTHMFHSDIGEVVQNIKFVNFSHSSYIFIQHITWIQIWRQEENKDWSKVFFHEVGDNLQLKDVCCSTDNDYLVLVMLLKSNEMYCLQFLLFEKERKVIKLMEYTHWLKNKCSDNAVLLCGLEGLKFAVAQKNNERFEVFVHVFNCLEENPRLLTAVLGSTAGNLKSLCSIEKLPNALMGTSESTLYVWHVLEARLVTSVNLQSSDTFFIENCIWATIENGLVFFMAVCKADSSQSCELLAANLATGFCQKVMVYNLRPARDTAIFSDKIIKAIYKEPFLAVTSTEGAFLWCATKEYCCAALDEDAHATAVALHRDGDTVSMVIAVRCLWQIALDAEKMHLHVSSILKNDFYVDDCLSGSCNLPEAIDICSKLSQLLAEHGFYLKKWRSNCSKLPENLSIDHKEASDLEIHSDDCAKTLGLELPSATLLLARLFKAVRDVFSCYNISFQAWADSKVVLSWLADHPRRWKLFVANRTSEILNSGVIFHQKRILLTSLLEVLIRNLQNSSLWRCLDSVPFLDWRCHY</sequence>
<gene>
    <name evidence="3" type="ORF">HNY73_018933</name>
</gene>
<feature type="region of interest" description="Disordered" evidence="2">
    <location>
        <begin position="480"/>
        <end position="506"/>
    </location>
</feature>
<feature type="compositionally biased region" description="Polar residues" evidence="2">
    <location>
        <begin position="480"/>
        <end position="490"/>
    </location>
</feature>
<dbReference type="InterPro" id="IPR015943">
    <property type="entry name" value="WD40/YVTN_repeat-like_dom_sf"/>
</dbReference>
<dbReference type="Gene3D" id="2.130.10.10">
    <property type="entry name" value="YVTN repeat-like/Quinoprotein amine dehydrogenase"/>
    <property type="match status" value="1"/>
</dbReference>
<evidence type="ECO:0000256" key="2">
    <source>
        <dbReference type="SAM" id="MobiDB-lite"/>
    </source>
</evidence>
<proteinExistence type="predicted"/>
<feature type="region of interest" description="Disordered" evidence="2">
    <location>
        <begin position="236"/>
        <end position="255"/>
    </location>
</feature>
<protein>
    <submittedName>
        <fullName evidence="3">Uncharacterized protein</fullName>
    </submittedName>
</protein>
<accession>A0A8T0EIP8</accession>
<evidence type="ECO:0000256" key="1">
    <source>
        <dbReference type="SAM" id="Coils"/>
    </source>
</evidence>
<evidence type="ECO:0000313" key="4">
    <source>
        <dbReference type="Proteomes" id="UP000807504"/>
    </source>
</evidence>
<organism evidence="3 4">
    <name type="scientific">Argiope bruennichi</name>
    <name type="common">Wasp spider</name>
    <name type="synonym">Aranea bruennichi</name>
    <dbReference type="NCBI Taxonomy" id="94029"/>
    <lineage>
        <taxon>Eukaryota</taxon>
        <taxon>Metazoa</taxon>
        <taxon>Ecdysozoa</taxon>
        <taxon>Arthropoda</taxon>
        <taxon>Chelicerata</taxon>
        <taxon>Arachnida</taxon>
        <taxon>Araneae</taxon>
        <taxon>Araneomorphae</taxon>
        <taxon>Entelegynae</taxon>
        <taxon>Araneoidea</taxon>
        <taxon>Araneidae</taxon>
        <taxon>Argiope</taxon>
    </lineage>
</organism>
<comment type="caution">
    <text evidence="3">The sequence shown here is derived from an EMBL/GenBank/DDBJ whole genome shotgun (WGS) entry which is preliminary data.</text>
</comment>